<name>A0ABS5R3H0_9HYPH</name>
<evidence type="ECO:0000256" key="1">
    <source>
        <dbReference type="SAM" id="MobiDB-lite"/>
    </source>
</evidence>
<reference evidence="2" key="1">
    <citation type="submission" date="2021-05" db="EMBL/GenBank/DDBJ databases">
        <authorList>
            <person name="Sun Q."/>
            <person name="Inoue M."/>
        </authorList>
    </citation>
    <scope>NUCLEOTIDE SEQUENCE</scope>
    <source>
        <strain evidence="2">VKM B-3255</strain>
    </source>
</reference>
<evidence type="ECO:0000313" key="2">
    <source>
        <dbReference type="EMBL" id="MBS9476211.1"/>
    </source>
</evidence>
<accession>A0ABS5R3H0</accession>
<dbReference type="RefSeq" id="WP_213754070.1">
    <property type="nucleotide sequence ID" value="NZ_JAHCQH010000014.1"/>
</dbReference>
<feature type="region of interest" description="Disordered" evidence="1">
    <location>
        <begin position="34"/>
        <end position="53"/>
    </location>
</feature>
<evidence type="ECO:0000313" key="3">
    <source>
        <dbReference type="Proteomes" id="UP001166585"/>
    </source>
</evidence>
<comment type="caution">
    <text evidence="2">The sequence shown here is derived from an EMBL/GenBank/DDBJ whole genome shotgun (WGS) entry which is preliminary data.</text>
</comment>
<proteinExistence type="predicted"/>
<gene>
    <name evidence="2" type="ORF">KIP89_03735</name>
</gene>
<keyword evidence="3" id="KW-1185">Reference proteome</keyword>
<organism evidence="2 3">
    <name type="scientific">Ancylobacter radicis</name>
    <dbReference type="NCBI Taxonomy" id="2836179"/>
    <lineage>
        <taxon>Bacteria</taxon>
        <taxon>Pseudomonadati</taxon>
        <taxon>Pseudomonadota</taxon>
        <taxon>Alphaproteobacteria</taxon>
        <taxon>Hyphomicrobiales</taxon>
        <taxon>Xanthobacteraceae</taxon>
        <taxon>Ancylobacter</taxon>
    </lineage>
</organism>
<protein>
    <submittedName>
        <fullName evidence="2">Uncharacterized protein</fullName>
    </submittedName>
</protein>
<dbReference type="Proteomes" id="UP001166585">
    <property type="component" value="Unassembled WGS sequence"/>
</dbReference>
<feature type="compositionally biased region" description="Basic and acidic residues" evidence="1">
    <location>
        <begin position="34"/>
        <end position="44"/>
    </location>
</feature>
<sequence length="53" mass="5808">MIAEYERLKQAHGVRADVARDLVKLTAALLATELKPHKPAEKPAKPVADLFAD</sequence>
<dbReference type="EMBL" id="JAHCQH010000014">
    <property type="protein sequence ID" value="MBS9476211.1"/>
    <property type="molecule type" value="Genomic_DNA"/>
</dbReference>